<accession>A0ABM0X990</accession>
<dbReference type="GeneID" id="104761230"/>
<dbReference type="SUPFAM" id="SSF54171">
    <property type="entry name" value="DNA-binding domain"/>
    <property type="match status" value="1"/>
</dbReference>
<keyword evidence="5" id="KW-0539">Nucleus</keyword>
<comment type="subcellular location">
    <subcellularLocation>
        <location evidence="1">Nucleus</location>
    </subcellularLocation>
</comment>
<dbReference type="PROSITE" id="PS50982">
    <property type="entry name" value="MBD"/>
    <property type="match status" value="1"/>
</dbReference>
<organism evidence="8 9">
    <name type="scientific">Camelina sativa</name>
    <name type="common">False flax</name>
    <name type="synonym">Myagrum sativum</name>
    <dbReference type="NCBI Taxonomy" id="90675"/>
    <lineage>
        <taxon>Eukaryota</taxon>
        <taxon>Viridiplantae</taxon>
        <taxon>Streptophyta</taxon>
        <taxon>Embryophyta</taxon>
        <taxon>Tracheophyta</taxon>
        <taxon>Spermatophyta</taxon>
        <taxon>Magnoliopsida</taxon>
        <taxon>eudicotyledons</taxon>
        <taxon>Gunneridae</taxon>
        <taxon>Pentapetalae</taxon>
        <taxon>rosids</taxon>
        <taxon>malvids</taxon>
        <taxon>Brassicales</taxon>
        <taxon>Brassicaceae</taxon>
        <taxon>Camelineae</taxon>
        <taxon>Camelina</taxon>
    </lineage>
</organism>
<keyword evidence="4" id="KW-0804">Transcription</keyword>
<keyword evidence="8" id="KW-1185">Reference proteome</keyword>
<feature type="region of interest" description="Disordered" evidence="6">
    <location>
        <begin position="127"/>
        <end position="151"/>
    </location>
</feature>
<reference evidence="9" key="2">
    <citation type="submission" date="2025-08" db="UniProtKB">
        <authorList>
            <consortium name="RefSeq"/>
        </authorList>
    </citation>
    <scope>IDENTIFICATION</scope>
    <source>
        <tissue evidence="9">Leaf</tissue>
    </source>
</reference>
<dbReference type="Gene3D" id="3.30.890.10">
    <property type="entry name" value="Methyl-cpg-binding Protein 2, Chain A"/>
    <property type="match status" value="1"/>
</dbReference>
<dbReference type="InterPro" id="IPR001739">
    <property type="entry name" value="Methyl_CpG_DNA-bd"/>
</dbReference>
<evidence type="ECO:0000256" key="5">
    <source>
        <dbReference type="ARBA" id="ARBA00023242"/>
    </source>
</evidence>
<evidence type="ECO:0000256" key="6">
    <source>
        <dbReference type="SAM" id="MobiDB-lite"/>
    </source>
</evidence>
<feature type="compositionally biased region" description="Basic and acidic residues" evidence="6">
    <location>
        <begin position="193"/>
        <end position="203"/>
    </location>
</feature>
<keyword evidence="3" id="KW-0238">DNA-binding</keyword>
<keyword evidence="2" id="KW-0805">Transcription regulation</keyword>
<reference evidence="8" key="1">
    <citation type="journal article" date="2014" name="Nat. Commun.">
        <title>The emerging biofuel crop Camelina sativa retains a highly undifferentiated hexaploid genome structure.</title>
        <authorList>
            <person name="Kagale S."/>
            <person name="Koh C."/>
            <person name="Nixon J."/>
            <person name="Bollina V."/>
            <person name="Clarke W.E."/>
            <person name="Tuteja R."/>
            <person name="Spillane C."/>
            <person name="Robinson S.J."/>
            <person name="Links M.G."/>
            <person name="Clarke C."/>
            <person name="Higgins E.E."/>
            <person name="Huebert T."/>
            <person name="Sharpe A.G."/>
            <person name="Parkin I.A."/>
        </authorList>
    </citation>
    <scope>NUCLEOTIDE SEQUENCE [LARGE SCALE GENOMIC DNA]</scope>
    <source>
        <strain evidence="8">cv. DH55</strain>
    </source>
</reference>
<feature type="compositionally biased region" description="Polar residues" evidence="6">
    <location>
        <begin position="299"/>
        <end position="311"/>
    </location>
</feature>
<feature type="compositionally biased region" description="Basic and acidic residues" evidence="6">
    <location>
        <begin position="127"/>
        <end position="147"/>
    </location>
</feature>
<gene>
    <name evidence="9" type="primary">LOC104761230</name>
</gene>
<evidence type="ECO:0000256" key="1">
    <source>
        <dbReference type="ARBA" id="ARBA00004123"/>
    </source>
</evidence>
<sequence>MEGEGISAERRVEIRVRKNGRKDKVIVEKSAAKGLPEGWIKKLEITNRSSRKIRRDPFFIDPKSGYIFQSFKDASRYVETGDIGHYARKVKESYTEDDDSGNGKTVLCLQYVEKRSADDLLEKEKKIDTHVRESKPRNLSTSDEHSRKCNMNSDLSIVASQVLEDLGEKEEAKDPIETQPIVKRVTRSQAKASKNEEVVDLKRKNLSSSNAKSAKESVKSRMRSSARSQEPKKESAMKEEDEKGSTEKRITRSKAKVKTKELSNSVARRTSKRLAGIELEPTPELKTRTKVQRIVPPDEQQTPECNKTGTKAQRIIPPDDGTAGKCTDDEQTPECNKIGTKAQRITAPDDGTAGKCKQPVNPVATSGLNETEIPLNKEAAKSYIENRSQKPYAAAAATSNNRVSAEMAVGVKKIRKSVGRKPSVDKKTVKTPPIIYELNPVFHLDGYMQKEEMSPVSLPPDDGKAGKCKHPVNPVATSGLKETEIPLNKEAAKSYIEHRSQKPYAAAAATSNNRVSAEMAVGVKKIRKSVGRKPSVDKKTVKTPPIIYELNPVFHLDGYMQKEEMSPVSPLSCETSATKWEKTGAGIRLGGSSPKDKLTTSVKATEISDLGLPNKGTHPRPCDTIQRRNKLGNELSNSSVVRGACSKVMEKNTNSFSSAYNSTLADLWKDPCIAFAIKTLTGGESLHLPNTPAISSDPTNNHTEQKGVSFIPETTGNVNICSEKPSEPPVPDIWKDPCIDFAIKTLTGAIPIGLDEPQVKSKSEGMKITTMQEREGRSSNCDHLVQQCNMKNKSVDKGDLCAQSLSKV</sequence>
<evidence type="ECO:0000313" key="8">
    <source>
        <dbReference type="Proteomes" id="UP000694864"/>
    </source>
</evidence>
<feature type="region of interest" description="Disordered" evidence="6">
    <location>
        <begin position="168"/>
        <end position="269"/>
    </location>
</feature>
<evidence type="ECO:0000256" key="2">
    <source>
        <dbReference type="ARBA" id="ARBA00023015"/>
    </source>
</evidence>
<evidence type="ECO:0000256" key="3">
    <source>
        <dbReference type="ARBA" id="ARBA00023125"/>
    </source>
</evidence>
<feature type="domain" description="MBD" evidence="7">
    <location>
        <begin position="25"/>
        <end position="99"/>
    </location>
</feature>
<feature type="region of interest" description="Disordered" evidence="6">
    <location>
        <begin position="299"/>
        <end position="330"/>
    </location>
</feature>
<dbReference type="Proteomes" id="UP000694864">
    <property type="component" value="Chromosome 18"/>
</dbReference>
<evidence type="ECO:0000313" key="9">
    <source>
        <dbReference type="RefSeq" id="XP_010482572.1"/>
    </source>
</evidence>
<evidence type="ECO:0000256" key="4">
    <source>
        <dbReference type="ARBA" id="ARBA00023163"/>
    </source>
</evidence>
<evidence type="ECO:0000259" key="7">
    <source>
        <dbReference type="PROSITE" id="PS50982"/>
    </source>
</evidence>
<dbReference type="InterPro" id="IPR038945">
    <property type="entry name" value="MBD13-like"/>
</dbReference>
<proteinExistence type="predicted"/>
<name>A0ABM0X990_CAMSA</name>
<feature type="compositionally biased region" description="Basic and acidic residues" evidence="6">
    <location>
        <begin position="229"/>
        <end position="250"/>
    </location>
</feature>
<protein>
    <submittedName>
        <fullName evidence="9">Methyl-CpG-binding domain-containing protein 13-like isoform X1</fullName>
    </submittedName>
</protein>
<dbReference type="PANTHER" id="PTHR34067">
    <property type="entry name" value="OS04G0193200 PROTEIN"/>
    <property type="match status" value="1"/>
</dbReference>
<dbReference type="InterPro" id="IPR016177">
    <property type="entry name" value="DNA-bd_dom_sf"/>
</dbReference>
<dbReference type="PANTHER" id="PTHR34067:SF24">
    <property type="entry name" value="METHYL-CPG-BINDING DOMAIN-CONTAINING PROTEIN 13"/>
    <property type="match status" value="1"/>
</dbReference>
<dbReference type="RefSeq" id="XP_010482572.1">
    <property type="nucleotide sequence ID" value="XM_010484270.2"/>
</dbReference>